<feature type="region of interest" description="Disordered" evidence="1">
    <location>
        <begin position="536"/>
        <end position="560"/>
    </location>
</feature>
<accession>A0ABR0ES32</accession>
<dbReference type="InterPro" id="IPR053169">
    <property type="entry name" value="MUG_Protein"/>
</dbReference>
<feature type="signal peptide" evidence="2">
    <location>
        <begin position="1"/>
        <end position="31"/>
    </location>
</feature>
<sequence>MRLFPDQPEHSLISLWAYLLLASTSLHTATATSQLTTSPQTWHSNLTRLRSARYGGKNALDPLDDLRKALDVMQTEYFELWVGAWPSAIDWTAAVMNTQIVSSMATFSRALDDMSLTATSDGDYRNSVGPARDIENDLNRYFSQSVAYYFGEDAFAIRNEANDDMLWVVLGWLEAIKLIDTHSRLHYHSPDASFHSWHGTQFVKAFAHRARVFYDLAARGWDTTLCGGGMTWNSHLEPYKNAITNELFISASVGMYLYFPGDHNSSPFMAQHLKSSLDTPDAEPHDPSYLAAAVQGYEWLKKSNMTNTLGLYVDGFHISGLKRNSTICDARNEMVYTYNQGVLLSGLRGLWESTGNVTYLTDGHELVRNTIKATGWQFDLGAPTSTSAWAGLGRAGILEEFCDAQGDCSQDGQTFKGIFFHHLTLFCEPLPALPLYPGKTHAAGKELALLHHQSCQEYALWIAHNARAAVSTRDADGKFGSYWGGQDVSYLKTSLPDGAIDYRNNASELLDWPWMSPNEDSRLYHQEPMMRSKDHDYIRHGRGEDIRTSQDPNDRGRGRTVETQAGGVAVLKALWELLYMR</sequence>
<dbReference type="InterPro" id="IPR008928">
    <property type="entry name" value="6-hairpin_glycosidase_sf"/>
</dbReference>
<dbReference type="SUPFAM" id="SSF48208">
    <property type="entry name" value="Six-hairpin glycosidases"/>
    <property type="match status" value="1"/>
</dbReference>
<evidence type="ECO:0008006" key="5">
    <source>
        <dbReference type="Google" id="ProtNLM"/>
    </source>
</evidence>
<keyword evidence="2" id="KW-0732">Signal</keyword>
<evidence type="ECO:0000313" key="4">
    <source>
        <dbReference type="Proteomes" id="UP001305779"/>
    </source>
</evidence>
<evidence type="ECO:0000313" key="3">
    <source>
        <dbReference type="EMBL" id="KAK4504399.1"/>
    </source>
</evidence>
<evidence type="ECO:0000256" key="1">
    <source>
        <dbReference type="SAM" id="MobiDB-lite"/>
    </source>
</evidence>
<name>A0ABR0ES32_ZASCE</name>
<dbReference type="InterPro" id="IPR005198">
    <property type="entry name" value="Glyco_hydro_76"/>
</dbReference>
<dbReference type="Pfam" id="PF03663">
    <property type="entry name" value="Glyco_hydro_76"/>
    <property type="match status" value="2"/>
</dbReference>
<dbReference type="PANTHER" id="PTHR47791:SF2">
    <property type="entry name" value="ENDO MANNANASE, GH76 FAMILY (EUROFUNG)"/>
    <property type="match status" value="1"/>
</dbReference>
<keyword evidence="4" id="KW-1185">Reference proteome</keyword>
<feature type="chain" id="PRO_5047245902" description="Glycosyl hydrolase" evidence="2">
    <location>
        <begin position="32"/>
        <end position="581"/>
    </location>
</feature>
<dbReference type="Proteomes" id="UP001305779">
    <property type="component" value="Unassembled WGS sequence"/>
</dbReference>
<evidence type="ECO:0000256" key="2">
    <source>
        <dbReference type="SAM" id="SignalP"/>
    </source>
</evidence>
<protein>
    <recommendedName>
        <fullName evidence="5">Glycosyl hydrolase</fullName>
    </recommendedName>
</protein>
<dbReference type="PANTHER" id="PTHR47791">
    <property type="entry name" value="MEIOTICALLY UP-REGULATED GENE 191 PROTEIN"/>
    <property type="match status" value="1"/>
</dbReference>
<gene>
    <name evidence="3" type="ORF">PRZ48_005315</name>
</gene>
<dbReference type="Gene3D" id="1.50.10.20">
    <property type="match status" value="1"/>
</dbReference>
<comment type="caution">
    <text evidence="3">The sequence shown here is derived from an EMBL/GenBank/DDBJ whole genome shotgun (WGS) entry which is preliminary data.</text>
</comment>
<dbReference type="EMBL" id="JAXOVC010000003">
    <property type="protein sequence ID" value="KAK4504399.1"/>
    <property type="molecule type" value="Genomic_DNA"/>
</dbReference>
<reference evidence="3 4" key="1">
    <citation type="journal article" date="2023" name="G3 (Bethesda)">
        <title>A chromosome-level genome assembly of Zasmidium syzygii isolated from banana leaves.</title>
        <authorList>
            <person name="van Westerhoven A.C."/>
            <person name="Mehrabi R."/>
            <person name="Talebi R."/>
            <person name="Steentjes M.B.F."/>
            <person name="Corcolon B."/>
            <person name="Chong P.A."/>
            <person name="Kema G.H.J."/>
            <person name="Seidl M.F."/>
        </authorList>
    </citation>
    <scope>NUCLEOTIDE SEQUENCE [LARGE SCALE GENOMIC DNA]</scope>
    <source>
        <strain evidence="3 4">P124</strain>
    </source>
</reference>
<organism evidence="3 4">
    <name type="scientific">Zasmidium cellare</name>
    <name type="common">Wine cellar mold</name>
    <name type="synonym">Racodium cellare</name>
    <dbReference type="NCBI Taxonomy" id="395010"/>
    <lineage>
        <taxon>Eukaryota</taxon>
        <taxon>Fungi</taxon>
        <taxon>Dikarya</taxon>
        <taxon>Ascomycota</taxon>
        <taxon>Pezizomycotina</taxon>
        <taxon>Dothideomycetes</taxon>
        <taxon>Dothideomycetidae</taxon>
        <taxon>Mycosphaerellales</taxon>
        <taxon>Mycosphaerellaceae</taxon>
        <taxon>Zasmidium</taxon>
    </lineage>
</organism>
<proteinExistence type="predicted"/>